<feature type="region of interest" description="Disordered" evidence="4">
    <location>
        <begin position="2304"/>
        <end position="2331"/>
    </location>
</feature>
<evidence type="ECO:0000256" key="1">
    <source>
        <dbReference type="ARBA" id="ARBA00004123"/>
    </source>
</evidence>
<proteinExistence type="predicted"/>
<keyword evidence="6" id="KW-1185">Reference proteome</keyword>
<dbReference type="RefSeq" id="XP_062699948.1">
    <property type="nucleotide sequence ID" value="XM_062843964.1"/>
</dbReference>
<feature type="compositionally biased region" description="Basic and acidic residues" evidence="4">
    <location>
        <begin position="173"/>
        <end position="189"/>
    </location>
</feature>
<dbReference type="Proteomes" id="UP000069940">
    <property type="component" value="Unassembled WGS sequence"/>
</dbReference>
<feature type="compositionally biased region" description="Basic and acidic residues" evidence="4">
    <location>
        <begin position="2710"/>
        <end position="2741"/>
    </location>
</feature>
<feature type="compositionally biased region" description="Basic and acidic residues" evidence="4">
    <location>
        <begin position="2513"/>
        <end position="2522"/>
    </location>
</feature>
<feature type="region of interest" description="Disordered" evidence="4">
    <location>
        <begin position="2444"/>
        <end position="2531"/>
    </location>
</feature>
<dbReference type="EnsemblMetazoa" id="AALFPA23_006891.R9072">
    <property type="protein sequence ID" value="AALFPA23_006891.P9072"/>
    <property type="gene ID" value="AALFPA23_006891"/>
</dbReference>
<dbReference type="InterPro" id="IPR052416">
    <property type="entry name" value="GTF3C_component"/>
</dbReference>
<dbReference type="RefSeq" id="XP_062699950.1">
    <property type="nucleotide sequence ID" value="XM_062843966.1"/>
</dbReference>
<dbReference type="EnsemblMetazoa" id="AALFPA23_006891.R9071">
    <property type="protein sequence ID" value="AALFPA23_006891.P9071"/>
    <property type="gene ID" value="AALFPA23_006891"/>
</dbReference>
<feature type="region of interest" description="Disordered" evidence="4">
    <location>
        <begin position="71"/>
        <end position="569"/>
    </location>
</feature>
<feature type="region of interest" description="Disordered" evidence="4">
    <location>
        <begin position="1649"/>
        <end position="1691"/>
    </location>
</feature>
<feature type="region of interest" description="Disordered" evidence="4">
    <location>
        <begin position="2676"/>
        <end position="2748"/>
    </location>
</feature>
<feature type="compositionally biased region" description="Polar residues" evidence="4">
    <location>
        <begin position="2380"/>
        <end position="2401"/>
    </location>
</feature>
<feature type="compositionally biased region" description="Acidic residues" evidence="4">
    <location>
        <begin position="2104"/>
        <end position="2113"/>
    </location>
</feature>
<dbReference type="GeneID" id="109621434"/>
<accession>A0ABM1Y8Y4</accession>
<feature type="region of interest" description="Disordered" evidence="4">
    <location>
        <begin position="2037"/>
        <end position="2118"/>
    </location>
</feature>
<feature type="compositionally biased region" description="Polar residues" evidence="4">
    <location>
        <begin position="683"/>
        <end position="695"/>
    </location>
</feature>
<feature type="compositionally biased region" description="Polar residues" evidence="4">
    <location>
        <begin position="1365"/>
        <end position="1393"/>
    </location>
</feature>
<dbReference type="EnsemblMetazoa" id="AALFPA23_006891.R9069">
    <property type="protein sequence ID" value="AALFPA23_006891.P9069"/>
    <property type="gene ID" value="AALFPA23_006891"/>
</dbReference>
<feature type="compositionally biased region" description="Basic and acidic residues" evidence="4">
    <location>
        <begin position="2309"/>
        <end position="2327"/>
    </location>
</feature>
<dbReference type="SMART" id="SM00320">
    <property type="entry name" value="WD40"/>
    <property type="match status" value="4"/>
</dbReference>
<evidence type="ECO:0000313" key="6">
    <source>
        <dbReference type="Proteomes" id="UP000069940"/>
    </source>
</evidence>
<feature type="region of interest" description="Disordered" evidence="4">
    <location>
        <begin position="2891"/>
        <end position="2918"/>
    </location>
</feature>
<feature type="compositionally biased region" description="Acidic residues" evidence="4">
    <location>
        <begin position="323"/>
        <end position="335"/>
    </location>
</feature>
<feature type="compositionally biased region" description="Basic and acidic residues" evidence="4">
    <location>
        <begin position="2473"/>
        <end position="2488"/>
    </location>
</feature>
<dbReference type="InterPro" id="IPR001680">
    <property type="entry name" value="WD40_rpt"/>
</dbReference>
<dbReference type="RefSeq" id="XP_062699951.1">
    <property type="nucleotide sequence ID" value="XM_062843967.1"/>
</dbReference>
<dbReference type="Gene3D" id="2.130.10.10">
    <property type="entry name" value="YVTN repeat-like/Quinoprotein amine dehydrogenase"/>
    <property type="match status" value="1"/>
</dbReference>
<feature type="region of interest" description="Disordered" evidence="4">
    <location>
        <begin position="911"/>
        <end position="943"/>
    </location>
</feature>
<feature type="compositionally biased region" description="Low complexity" evidence="4">
    <location>
        <begin position="1"/>
        <end position="19"/>
    </location>
</feature>
<feature type="compositionally biased region" description="Basic and acidic residues" evidence="4">
    <location>
        <begin position="1672"/>
        <end position="1686"/>
    </location>
</feature>
<dbReference type="PANTHER" id="PTHR15052">
    <property type="entry name" value="RNA POLYMERASE III TRANSCRIPTION INITIATION FACTOR COMPLEX SUBUNIT"/>
    <property type="match status" value="1"/>
</dbReference>
<feature type="region of interest" description="Disordered" evidence="4">
    <location>
        <begin position="1365"/>
        <end position="1394"/>
    </location>
</feature>
<comment type="subcellular location">
    <subcellularLocation>
        <location evidence="1">Nucleus</location>
    </subcellularLocation>
</comment>
<organism evidence="5 6">
    <name type="scientific">Aedes albopictus</name>
    <name type="common">Asian tiger mosquito</name>
    <name type="synonym">Stegomyia albopicta</name>
    <dbReference type="NCBI Taxonomy" id="7160"/>
    <lineage>
        <taxon>Eukaryota</taxon>
        <taxon>Metazoa</taxon>
        <taxon>Ecdysozoa</taxon>
        <taxon>Arthropoda</taxon>
        <taxon>Hexapoda</taxon>
        <taxon>Insecta</taxon>
        <taxon>Pterygota</taxon>
        <taxon>Neoptera</taxon>
        <taxon>Endopterygota</taxon>
        <taxon>Diptera</taxon>
        <taxon>Nematocera</taxon>
        <taxon>Culicoidea</taxon>
        <taxon>Culicidae</taxon>
        <taxon>Culicinae</taxon>
        <taxon>Aedini</taxon>
        <taxon>Aedes</taxon>
        <taxon>Stegomyia</taxon>
    </lineage>
</organism>
<name>A0ABM1Y8Y4_AEDAL</name>
<keyword evidence="2" id="KW-0804">Transcription</keyword>
<feature type="compositionally biased region" description="Pro residues" evidence="4">
    <location>
        <begin position="82"/>
        <end position="93"/>
    </location>
</feature>
<dbReference type="SUPFAM" id="SSF50978">
    <property type="entry name" value="WD40 repeat-like"/>
    <property type="match status" value="1"/>
</dbReference>
<feature type="compositionally biased region" description="Low complexity" evidence="4">
    <location>
        <begin position="71"/>
        <end position="81"/>
    </location>
</feature>
<feature type="compositionally biased region" description="Polar residues" evidence="4">
    <location>
        <begin position="929"/>
        <end position="938"/>
    </location>
</feature>
<dbReference type="EnsemblMetazoa" id="AALFPA23_006891.R9073">
    <property type="protein sequence ID" value="AALFPA23_006891.P9073"/>
    <property type="gene ID" value="AALFPA23_006891"/>
</dbReference>
<dbReference type="InterPro" id="IPR015943">
    <property type="entry name" value="WD40/YVTN_repeat-like_dom_sf"/>
</dbReference>
<reference evidence="5" key="2">
    <citation type="submission" date="2025-05" db="UniProtKB">
        <authorList>
            <consortium name="EnsemblMetazoa"/>
        </authorList>
    </citation>
    <scope>IDENTIFICATION</scope>
    <source>
        <strain evidence="5">Foshan</strain>
    </source>
</reference>
<dbReference type="InterPro" id="IPR036322">
    <property type="entry name" value="WD40_repeat_dom_sf"/>
</dbReference>
<feature type="region of interest" description="Disordered" evidence="4">
    <location>
        <begin position="2346"/>
        <end position="2431"/>
    </location>
</feature>
<dbReference type="RefSeq" id="XP_062699947.1">
    <property type="nucleotide sequence ID" value="XM_062843963.1"/>
</dbReference>
<feature type="region of interest" description="Disordered" evidence="4">
    <location>
        <begin position="741"/>
        <end position="762"/>
    </location>
</feature>
<feature type="compositionally biased region" description="Low complexity" evidence="4">
    <location>
        <begin position="200"/>
        <end position="212"/>
    </location>
</feature>
<dbReference type="PANTHER" id="PTHR15052:SF2">
    <property type="entry name" value="GENERAL TRANSCRIPTION FACTOR 3C POLYPEPTIDE 2"/>
    <property type="match status" value="1"/>
</dbReference>
<evidence type="ECO:0000256" key="3">
    <source>
        <dbReference type="ARBA" id="ARBA00023242"/>
    </source>
</evidence>
<reference evidence="6" key="1">
    <citation type="journal article" date="2015" name="Proc. Natl. Acad. Sci. U.S.A.">
        <title>Genome sequence of the Asian Tiger mosquito, Aedes albopictus, reveals insights into its biology, genetics, and evolution.</title>
        <authorList>
            <person name="Chen X.G."/>
            <person name="Jiang X."/>
            <person name="Gu J."/>
            <person name="Xu M."/>
            <person name="Wu Y."/>
            <person name="Deng Y."/>
            <person name="Zhang C."/>
            <person name="Bonizzoni M."/>
            <person name="Dermauw W."/>
            <person name="Vontas J."/>
            <person name="Armbruster P."/>
            <person name="Huang X."/>
            <person name="Yang Y."/>
            <person name="Zhang H."/>
            <person name="He W."/>
            <person name="Peng H."/>
            <person name="Liu Y."/>
            <person name="Wu K."/>
            <person name="Chen J."/>
            <person name="Lirakis M."/>
            <person name="Topalis P."/>
            <person name="Van Leeuwen T."/>
            <person name="Hall A.B."/>
            <person name="Jiang X."/>
            <person name="Thorpe C."/>
            <person name="Mueller R.L."/>
            <person name="Sun C."/>
            <person name="Waterhouse R.M."/>
            <person name="Yan G."/>
            <person name="Tu Z.J."/>
            <person name="Fang X."/>
            <person name="James A.A."/>
        </authorList>
    </citation>
    <scope>NUCLEOTIDE SEQUENCE [LARGE SCALE GENOMIC DNA]</scope>
    <source>
        <strain evidence="6">Foshan</strain>
    </source>
</reference>
<keyword evidence="3" id="KW-0539">Nucleus</keyword>
<feature type="compositionally biased region" description="Polar residues" evidence="4">
    <location>
        <begin position="112"/>
        <end position="121"/>
    </location>
</feature>
<feature type="region of interest" description="Disordered" evidence="4">
    <location>
        <begin position="674"/>
        <end position="708"/>
    </location>
</feature>
<feature type="region of interest" description="Disordered" evidence="4">
    <location>
        <begin position="1"/>
        <end position="46"/>
    </location>
</feature>
<dbReference type="RefSeq" id="XP_062699949.1">
    <property type="nucleotide sequence ID" value="XM_062843965.1"/>
</dbReference>
<feature type="region of interest" description="Disordered" evidence="4">
    <location>
        <begin position="1090"/>
        <end position="1116"/>
    </location>
</feature>
<feature type="compositionally biased region" description="Basic and acidic residues" evidence="4">
    <location>
        <begin position="344"/>
        <end position="557"/>
    </location>
</feature>
<dbReference type="EnsemblMetazoa" id="AALFPA23_006891.R9070">
    <property type="protein sequence ID" value="AALFPA23_006891.P9070"/>
    <property type="gene ID" value="AALFPA23_006891"/>
</dbReference>
<feature type="compositionally biased region" description="Low complexity" evidence="4">
    <location>
        <begin position="94"/>
        <end position="105"/>
    </location>
</feature>
<evidence type="ECO:0000313" key="5">
    <source>
        <dbReference type="EnsemblMetazoa" id="AALFPA23_006891.P9073"/>
    </source>
</evidence>
<feature type="compositionally biased region" description="Polar residues" evidence="4">
    <location>
        <begin position="2349"/>
        <end position="2373"/>
    </location>
</feature>
<feature type="compositionally biased region" description="Low complexity" evidence="4">
    <location>
        <begin position="137"/>
        <end position="149"/>
    </location>
</feature>
<feature type="region of interest" description="Disordered" evidence="4">
    <location>
        <begin position="1409"/>
        <end position="1441"/>
    </location>
</feature>
<sequence length="3658" mass="409155">MDTTSAAAAPAGEGSAFGAVHIKQEPGGQSDESPLSRGTEVDGPRTIRKITVLDPLKLKLLSRQNHNKLLSGLSAAKAKAQPPAPKPPPPPPLAEASPSSSGESAAAEKETQSNVTAQSESEALRPKAVESTNKESATATTIPTAPPKSGAGGGSSLFRRKKVVPVAIARKLAQKEKTKPVPKELEVKTPPETSPKDASQVQCEPVQPQPVEEVSHEHKSAQPASQDPEPVEKAEPAPVQPEPVEQPQSRDDQAASPASPVVVKRESSDPTTRPTAFRRIKPKVAICLNPSRPKKSILKKTTSSDRLLGPSKSAKDLVPEETIVLDDDDDEDEEQQQQQQSQRTVDKEDKTMEELDKDRLAAEEKKRVDEERRRIAEEQSRIEEEAKRKADEQRRVQAERREREEAEQRRIAEEQRRMEEEEKRKVEEQRKIQEEQRKREEEKLRRVAEEQRRIEEEQKKKAEEQRKIHEEQRKREEEKLRRMAEEQRRMEEEGKKKAAEQYRIQEEQKKQREELRRIQEEQEKQQQEEQQRKITEEKQRLERLEQDRKKTEEEQKAKQVVPESRKTIKIPPEIWKRQLERMKNNPHRQHSSVAITLPSSAELSQSQSRVTSDSVTVEKSNVSVQEPVNVGAPVNNPVKPEPAVQVTANPTKEIRRISRLPPSLAMKLMNSCALNSSRKKSQQKAVQPVKSSVSDSEPVHAAKDASSSTATVAVSQITTIKRISSFPASTVVTPIKTVEATPTTPSAKQVDKEEQKQSSVAENAPAIVESIEKTEPAQPTVEIGKPKPVKEIKRIALPPGIALKLLGAVSKAKPTIPSSSVATTSSSKTVAHPAATIAEKPVVQPAESSSSRITATPIVASLPIEATVKSSNANKQIRRMSQLPPNVAMRLVDSLKQKGIIVPKLTLKKEAPPVESPASNAVPDVQLPSEPSTPSSIASVPDIKVEPQEPMTKSKRKVEILSQVILPTASYNLEELLAGKSTEGFAPSDAMPLPLPMPKGRRPAASPAPVAAVSTSMQDKPIQDNRVSFSISRPENPVTPASISDVPPQIACVSEQNNDMLDNEIASEVTVTTEIEDMADSLHAKSDEYTISESEVPGTPVQYEPTRDVQQPQKERIVSKPHVTSVDSSTVMSHQYSVTYSSNSHQMVHRQNVQNPVVVQQQANVSSGQPQSVTIFAKLPNNSPRPAHQQTPITYHPQFTVLSQPGMQPTRMIQQRMVLNPVSMQSGQRPRFPTAQIVLVQHPTPIRGRIVPQSQLRPAVPQQQQSQQHLTVPRAAYFHHVPISDQNKPSVIVPTPRYVIPKQYHQLPMARPQRPQRPNVAVTFQDHNKAFQPVAQSQQPAIYSIAQPVQQPRIIPKIVIDSSYVDQQERSTPGTPTTPPVQDQWNTVQNKSPCSEEIRNKLRDKLKSRMMQQTDKPAYPTVETPPVPPPTTSKATPPKAPVVVRHPTMPVRNTVVYHPQDFQQPRMQANRSHQQPPKPADSRVIKQYICQGRKIYLTKISVTKPTTSVPSNIQQQQPPQQYLRYQHPQSEAAFHGFPQATIKSDQRSFQQFSETVQQLEQRKNSEPVSVFEIQDVHKLQSKMRTRKPSVVTAVTTHGLKGETFIITELNEHPLEEVPPPPPPPVVKEEVPLQHPPRITKRRNTFVVDDSDGDIRVEQLPRVDATSQDDSQDDKSSEIDVKVKIEDEEKQPEVNVGTRFAFDRHMKEEDLSDSESSQADEDLAREILALVENERKALRVGSTVKKVKKRRKRRKRHKKKKEGGNEELMDLLMKHVNQESLIADIVASQQKKLPIVEISDTDESDGIERTVQHVQVKPDPDAEAGIARRMSCSTDVGYDLEDSETEDIFAEILKPFVEEDHQTNNLTSAAPSQVAVSGEPAANMDKGLEEQMVQAEVADLGQQTAVTENEAQQEQSIASAPAEATVPEKVVTAAEEEVVTEIQTVLAKEVLSPAGTLIAATPEEQIIITPEEETASPVEAVPVEQTVDVPKEPETPEISTKLVTEVSPVIESNYPVTATTTICDQTCDNSALLIKAPSKKAPAPRAPKRKLKPTLVSRSKIRKLQTQTAVVSEPVPQAKRIDRKDTAEDNIEDSSDPFSDRDEPAPEPEMEDTQTQELCPTVQTEVINSCVRELVNEWDSDEGEASVKQPLKKYASFDNNGNLPCRISKNNVLKRSAMLSDPVLVVPVEENRNEVEPQEAIEHMSEEIPCQNVKSVRVSVLKEDLMERPSTPEPTATIEPVIEEKTPTPAKGDGQTVERLLKDWEDSPIKQQRKADAPQLVARVLLDSLSCDELISKTAQKSSETVTLTEDQRTHVPIDPKPDSRDEISNDESETIVARIFLGGLESPEKQLSTPGIQQPTVKITPEVQTGSPSKSHKNENQIPNIVESPTTRSRSSKQTSIKDWIQGSPGNEPSKSTTTTRKKGLRGRASSVLFDPVTVPAIESQKPAGRNLRSRTKSVFAEKPPLEEETESKEDTRPVEESSRKEVEATIEMPSDIQPTEVMKEAGGTACAARKEKEEPKECSPSTTKPAPIVRNRVPIQISSEDEDDAPLAKRRKVLRKRRSMMRQRSSLRDLSANKRLFRGGATYSSSLIADGYNLGETTVIKTEPPDVVETSDYPAHSESFAVSFADNPSEQLLSVVTVQNNQVVHAQDFDTGTPLRNQYFARDFVQSATTSTPVAKSPLPPPPVDDHVFATPEPVRAPKRKRRTKQEMENDRNALLLKGDEEQRPQEPSKKKEVQPRARQQKAFTPVDVEAVDPSIREFECGSCFENIPRENWDAHYMKHSGLTYRVNVDPPVELNDETTAVAIVTRFMKTHRQVLLYCDKCNVSKKSALGLVSHRPVCGMTRQEIEDSKIPCQHCGRKLMPVSMNCHLFSHCAVLKRKKQEEALEKAQELEDETTESGAIEPTMRNQRGTVKRQATARAEKLIQNLSFSELIVHVSKDKVTDGCLATWRTQFRKAKVALCVFKTCSFTGTDESEMRHHHEFCPTPCELLECKNCKFQTEHRDQMVKHIKMKHTDVLVGMTAGDSSGTDAKMTSESSDDDGTSGTNENEETFMVSFDDDDGKPKKRKKSVVKTFKFSTREQFTDDCDVYREMILDEMLNLRMLKSDFHLTAREWITEFRRLHYSQQILFPTLRPDLDVRFLTFNMAHEYLPKQAHSLRFTMRSTNLYNAPIQLKEYSEKWQHLEAFTGQVNEKESIFYCGGPVVALEWMPVPDGQVEHQILAVACKNDFEEFYMADRIFPVKCLIQIWDMGVLDNKEVYNKKVGNSKPTLMYSIACDFGPIWALKFCPSGCYNSKNAGDDYERLGLLAAAGSDGNVHIFSLGRSYEHLISNSCRVVKMPPVLKLTLSMADESCCSQYESHSVVKLSWSKSKNHSILAAGYSNGTVAVWNLTTTSPLLTGMKDNVRAMLPVHKVFIPDSCVTAVDLHYTDDARYLLVCNADRKVVVYDLDTGYLPMEVCSLNARSKVTTACWNTHFPLITMAFDDVYAIDRCALTFHQPREIGLRLHPLYTFTAEATDMSSSDHLSTHVIGTDGGDVLSHKPMAYVHNMGQKNPQNIKYVLTSTLSVKIHDEPMDNSYAKFERNYCVLFSDHDKNPARMDLKSLQVKTFRRALLHEYPGIRINQVQWNPNDQSHQYYAIGYQAGFVRVRPIRLK</sequence>
<feature type="region of interest" description="Disordered" evidence="4">
    <location>
        <begin position="3027"/>
        <end position="3070"/>
    </location>
</feature>
<protein>
    <submittedName>
        <fullName evidence="5">Uncharacterized protein</fullName>
    </submittedName>
</protein>
<evidence type="ECO:0000256" key="2">
    <source>
        <dbReference type="ARBA" id="ARBA00023163"/>
    </source>
</evidence>
<evidence type="ECO:0000256" key="4">
    <source>
        <dbReference type="SAM" id="MobiDB-lite"/>
    </source>
</evidence>